<dbReference type="SUPFAM" id="SSF103642">
    <property type="entry name" value="Sec-C motif"/>
    <property type="match status" value="1"/>
</dbReference>
<dbReference type="RefSeq" id="WP_181020738.1">
    <property type="nucleotide sequence ID" value="NZ_FNUV01000001.1"/>
</dbReference>
<evidence type="ECO:0000313" key="2">
    <source>
        <dbReference type="Proteomes" id="UP000236735"/>
    </source>
</evidence>
<dbReference type="EMBL" id="FNUV01000001">
    <property type="protein sequence ID" value="SEF43605.1"/>
    <property type="molecule type" value="Genomic_DNA"/>
</dbReference>
<dbReference type="Pfam" id="PF02810">
    <property type="entry name" value="SEC-C"/>
    <property type="match status" value="1"/>
</dbReference>
<dbReference type="Gene3D" id="3.10.450.50">
    <property type="match status" value="1"/>
</dbReference>
<gene>
    <name evidence="1" type="ORF">SAMN05216354_0422</name>
</gene>
<organism evidence="1 2">
    <name type="scientific">Xylanibacter ruminicola</name>
    <name type="common">Prevotella ruminicola</name>
    <dbReference type="NCBI Taxonomy" id="839"/>
    <lineage>
        <taxon>Bacteria</taxon>
        <taxon>Pseudomonadati</taxon>
        <taxon>Bacteroidota</taxon>
        <taxon>Bacteroidia</taxon>
        <taxon>Bacteroidales</taxon>
        <taxon>Prevotellaceae</taxon>
        <taxon>Xylanibacter</taxon>
    </lineage>
</organism>
<dbReference type="InterPro" id="IPR004027">
    <property type="entry name" value="SEC_C_motif"/>
</dbReference>
<protein>
    <submittedName>
        <fullName evidence="1">SEC-C motif-containing protein</fullName>
    </submittedName>
</protein>
<name>A0A1H5RZ57_XYLRU</name>
<reference evidence="1 2" key="1">
    <citation type="submission" date="2016-10" db="EMBL/GenBank/DDBJ databases">
        <authorList>
            <person name="de Groot N.N."/>
        </authorList>
    </citation>
    <scope>NUCLEOTIDE SEQUENCE [LARGE SCALE GENOMIC DNA]</scope>
    <source>
        <strain evidence="1 2">AR32</strain>
    </source>
</reference>
<dbReference type="PANTHER" id="PTHR33747:SF1">
    <property type="entry name" value="ADENYLATE CYCLASE-ASSOCIATED CAP C-TERMINAL DOMAIN-CONTAINING PROTEIN"/>
    <property type="match status" value="1"/>
</dbReference>
<dbReference type="PANTHER" id="PTHR33747">
    <property type="entry name" value="UPF0225 PROTEIN SCO1677"/>
    <property type="match status" value="1"/>
</dbReference>
<evidence type="ECO:0000313" key="1">
    <source>
        <dbReference type="EMBL" id="SEF43605.1"/>
    </source>
</evidence>
<dbReference type="Proteomes" id="UP000236735">
    <property type="component" value="Unassembled WGS sequence"/>
</dbReference>
<dbReference type="AlphaFoldDB" id="A0A1H5RZ57"/>
<sequence>MNTTNKSLNEIFQTLRDLVKSPGYLYVLLFMIEEDICIPFSQLKEADPQIRLSMKEAAMLVGLLINENNDVLKEPNNIDSLFDLRAKTYQVLDELHWAMNEPLAKEMREAFNRYMGDSKQRFSPNQILAHATHMRETFFYSNEPAYDLEYLFFAPSKYKYDEEWLHRNKGFDISEAANIAIVIKKLFDGKMCKISSLSKEQINEMISNDRRLKKDKTSAERTRNFLTLQKYEDLLSTEVDDDHDYFECIDCHKLCHILLDLFMIEKSVIEKLNGIRPFLDNFSTEIYPGINSDFTEPGKSNVVTWKPILKVVEDRYILPLPYLLFQSIYETPYYWLMEDKHYAKTAGSHLGDAGEDVVFDFLKPIFGEDMAFKNIIIKKGHNTITDIDIFCLLGNKALCVQVKSKKLTEKAQTGDDRAFHNDFKGAIADAYKQGMTCRNSILKNDAVLYNSHGEIIETHDIDDVYIMCVTTGYYSAIPHQVHLLLDLEDKATAPIVLNIFDLHLLSYYLKDPYEFLYYVRQRIATYKYYIANNETILLSYHLSHKLWKDPEMSSVLLDSSIAEDIDVDYPNIFNLDLNPIIKGEPLSCKWLSNDYQSFLSEIKEWSNPHVTDVLFHLYDCSTESERLLRMISNAKKRSREKHTIVSTNMVFEHGIMGISYIASYTQNINTLTNEMTIYSHSHKYKAKADKWIGFASSIYSPFSVDTIEYNITPWEKDPKIEGEIKLLDSSVSHLFAEVPNKKKIGRNEPCPCGSGLKYKKCHGKK</sequence>
<proteinExistence type="predicted"/>
<accession>A0A1H5RZ57</accession>